<protein>
    <submittedName>
        <fullName evidence="1">Uncharacterized protein</fullName>
    </submittedName>
</protein>
<accession>A0A4C1XIX0</accession>
<evidence type="ECO:0000313" key="1">
    <source>
        <dbReference type="EMBL" id="GBP62249.1"/>
    </source>
</evidence>
<dbReference type="EMBL" id="BGZK01000836">
    <property type="protein sequence ID" value="GBP62249.1"/>
    <property type="molecule type" value="Genomic_DNA"/>
</dbReference>
<dbReference type="AlphaFoldDB" id="A0A4C1XIX0"/>
<keyword evidence="2" id="KW-1185">Reference proteome</keyword>
<proteinExistence type="predicted"/>
<reference evidence="1 2" key="1">
    <citation type="journal article" date="2019" name="Commun. Biol.">
        <title>The bagworm genome reveals a unique fibroin gene that provides high tensile strength.</title>
        <authorList>
            <person name="Kono N."/>
            <person name="Nakamura H."/>
            <person name="Ohtoshi R."/>
            <person name="Tomita M."/>
            <person name="Numata K."/>
            <person name="Arakawa K."/>
        </authorList>
    </citation>
    <scope>NUCLEOTIDE SEQUENCE [LARGE SCALE GENOMIC DNA]</scope>
</reference>
<organism evidence="1 2">
    <name type="scientific">Eumeta variegata</name>
    <name type="common">Bagworm moth</name>
    <name type="synonym">Eumeta japonica</name>
    <dbReference type="NCBI Taxonomy" id="151549"/>
    <lineage>
        <taxon>Eukaryota</taxon>
        <taxon>Metazoa</taxon>
        <taxon>Ecdysozoa</taxon>
        <taxon>Arthropoda</taxon>
        <taxon>Hexapoda</taxon>
        <taxon>Insecta</taxon>
        <taxon>Pterygota</taxon>
        <taxon>Neoptera</taxon>
        <taxon>Endopterygota</taxon>
        <taxon>Lepidoptera</taxon>
        <taxon>Glossata</taxon>
        <taxon>Ditrysia</taxon>
        <taxon>Tineoidea</taxon>
        <taxon>Psychidae</taxon>
        <taxon>Oiketicinae</taxon>
        <taxon>Eumeta</taxon>
    </lineage>
</organism>
<name>A0A4C1XIX0_EUMVA</name>
<evidence type="ECO:0000313" key="2">
    <source>
        <dbReference type="Proteomes" id="UP000299102"/>
    </source>
</evidence>
<dbReference type="Proteomes" id="UP000299102">
    <property type="component" value="Unassembled WGS sequence"/>
</dbReference>
<gene>
    <name evidence="1" type="ORF">EVAR_44657_1</name>
</gene>
<comment type="caution">
    <text evidence="1">The sequence shown here is derived from an EMBL/GenBank/DDBJ whole genome shotgun (WGS) entry which is preliminary data.</text>
</comment>
<sequence length="147" mass="17080">MITLKRVVSWDTSSVAQQNPYLLQARCKELRSKSQFQNAQTSRFDKWFRRTSDVYDESSAERIRDFKRIGTLFESQRTKGARATYCCRAGWPVILRLIPFDVGARSEFQATALCHRAGVDSFIRRPRFEPITTRDYVAHDPHMVDGT</sequence>